<organism evidence="1 2">
    <name type="scientific">Mycolicibacterium chubuense</name>
    <name type="common">Mycobacterium chubuense</name>
    <dbReference type="NCBI Taxonomy" id="1800"/>
    <lineage>
        <taxon>Bacteria</taxon>
        <taxon>Bacillati</taxon>
        <taxon>Actinomycetota</taxon>
        <taxon>Actinomycetes</taxon>
        <taxon>Mycobacteriales</taxon>
        <taxon>Mycobacteriaceae</taxon>
        <taxon>Mycolicibacterium</taxon>
    </lineage>
</organism>
<dbReference type="AlphaFoldDB" id="A0A0J6VK91"/>
<evidence type="ECO:0000313" key="2">
    <source>
        <dbReference type="Proteomes" id="UP000036176"/>
    </source>
</evidence>
<dbReference type="Proteomes" id="UP000036176">
    <property type="component" value="Unassembled WGS sequence"/>
</dbReference>
<dbReference type="PATRIC" id="fig|1800.3.peg.5468"/>
<accession>A0A0J6VK91</accession>
<evidence type="ECO:0000313" key="1">
    <source>
        <dbReference type="EMBL" id="KMO69878.1"/>
    </source>
</evidence>
<comment type="caution">
    <text evidence="1">The sequence shown here is derived from an EMBL/GenBank/DDBJ whole genome shotgun (WGS) entry which is preliminary data.</text>
</comment>
<proteinExistence type="predicted"/>
<gene>
    <name evidence="1" type="ORF">MCHUDSM44219_05430</name>
</gene>
<dbReference type="EMBL" id="JYNX01000087">
    <property type="protein sequence ID" value="KMO69878.1"/>
    <property type="molecule type" value="Genomic_DNA"/>
</dbReference>
<keyword evidence="2" id="KW-1185">Reference proteome</keyword>
<reference evidence="1 2" key="1">
    <citation type="journal article" date="2015" name="Genome Biol. Evol.">
        <title>Characterization of Three Mycobacterium spp. with Potential Use in Bioremediation by Genome Sequencing and Comparative Genomics.</title>
        <authorList>
            <person name="Das S."/>
            <person name="Pettersson B.M."/>
            <person name="Behra P.R."/>
            <person name="Ramesh M."/>
            <person name="Dasgupta S."/>
            <person name="Bhattacharya A."/>
            <person name="Kirsebom L.A."/>
        </authorList>
    </citation>
    <scope>NUCLEOTIDE SEQUENCE [LARGE SCALE GENOMIC DNA]</scope>
    <source>
        <strain evidence="1 2">DSM 44219</strain>
    </source>
</reference>
<name>A0A0J6VK91_MYCCU</name>
<protein>
    <submittedName>
        <fullName evidence="1">Uncharacterized protein</fullName>
    </submittedName>
</protein>
<sequence>MISPEVTGGSCQATVAAVTRMNAAIASARSVLAARLMEVADKASMAAASYTDQDTASSDRLKGLWL</sequence>